<dbReference type="KEGG" id="loa:LOAG_04846"/>
<accession>A0A1S0U1I2</accession>
<gene>
    <name evidence="3" type="ORF">LOAG_04846</name>
</gene>
<dbReference type="AlphaFoldDB" id="A0A1S0U1I2"/>
<feature type="chain" id="PRO_5010229196" evidence="2">
    <location>
        <begin position="30"/>
        <end position="127"/>
    </location>
</feature>
<dbReference type="EMBL" id="JH712079">
    <property type="protein sequence ID" value="EFO23635.1"/>
    <property type="molecule type" value="Genomic_DNA"/>
</dbReference>
<feature type="signal peptide" evidence="2">
    <location>
        <begin position="1"/>
        <end position="29"/>
    </location>
</feature>
<dbReference type="CTD" id="9942254"/>
<evidence type="ECO:0000256" key="1">
    <source>
        <dbReference type="SAM" id="MobiDB-lite"/>
    </source>
</evidence>
<sequence length="127" mass="13744">MTAFAGAGASYSLITFISLAFYPLQTTVSVESTASIEKLAETGRSTDRSNISLDNDMALNGTDSKADDLLLSDFPQKSSPREKPSLICRKQETEKDLTDKQKVGINLLHFVAASTMKFAASCSIQED</sequence>
<dbReference type="GeneID" id="9942254"/>
<keyword evidence="2" id="KW-0732">Signal</keyword>
<name>A0A1S0U1I2_LOALO</name>
<evidence type="ECO:0000313" key="3">
    <source>
        <dbReference type="EMBL" id="EFO23635.1"/>
    </source>
</evidence>
<proteinExistence type="predicted"/>
<evidence type="ECO:0000256" key="2">
    <source>
        <dbReference type="SAM" id="SignalP"/>
    </source>
</evidence>
<organism evidence="3">
    <name type="scientific">Loa loa</name>
    <name type="common">Eye worm</name>
    <name type="synonym">Filaria loa</name>
    <dbReference type="NCBI Taxonomy" id="7209"/>
    <lineage>
        <taxon>Eukaryota</taxon>
        <taxon>Metazoa</taxon>
        <taxon>Ecdysozoa</taxon>
        <taxon>Nematoda</taxon>
        <taxon>Chromadorea</taxon>
        <taxon>Rhabditida</taxon>
        <taxon>Spirurina</taxon>
        <taxon>Spiruromorpha</taxon>
        <taxon>Filarioidea</taxon>
        <taxon>Onchocercidae</taxon>
        <taxon>Loa</taxon>
    </lineage>
</organism>
<reference evidence="3" key="1">
    <citation type="submission" date="2012-04" db="EMBL/GenBank/DDBJ databases">
        <title>The Genome Sequence of Loa loa.</title>
        <authorList>
            <consortium name="The Broad Institute Genome Sequencing Platform"/>
            <consortium name="Broad Institute Genome Sequencing Center for Infectious Disease"/>
            <person name="Nutman T.B."/>
            <person name="Fink D.L."/>
            <person name="Russ C."/>
            <person name="Young S."/>
            <person name="Zeng Q."/>
            <person name="Gargeya S."/>
            <person name="Alvarado L."/>
            <person name="Berlin A."/>
            <person name="Chapman S.B."/>
            <person name="Chen Z."/>
            <person name="Freedman E."/>
            <person name="Gellesch M."/>
            <person name="Goldberg J."/>
            <person name="Griggs A."/>
            <person name="Gujja S."/>
            <person name="Heilman E.R."/>
            <person name="Heiman D."/>
            <person name="Howarth C."/>
            <person name="Mehta T."/>
            <person name="Neiman D."/>
            <person name="Pearson M."/>
            <person name="Roberts A."/>
            <person name="Saif S."/>
            <person name="Shea T."/>
            <person name="Shenoy N."/>
            <person name="Sisk P."/>
            <person name="Stolte C."/>
            <person name="Sykes S."/>
            <person name="White J."/>
            <person name="Yandava C."/>
            <person name="Haas B."/>
            <person name="Henn M.R."/>
            <person name="Nusbaum C."/>
            <person name="Birren B."/>
        </authorList>
    </citation>
    <scope>NUCLEOTIDE SEQUENCE [LARGE SCALE GENOMIC DNA]</scope>
</reference>
<protein>
    <submittedName>
        <fullName evidence="3">Uncharacterized protein</fullName>
    </submittedName>
</protein>
<feature type="region of interest" description="Disordered" evidence="1">
    <location>
        <begin position="41"/>
        <end position="64"/>
    </location>
</feature>
<dbReference type="RefSeq" id="XP_003140431.1">
    <property type="nucleotide sequence ID" value="XM_003140383.1"/>
</dbReference>
<dbReference type="InParanoid" id="A0A1S0U1I2"/>